<dbReference type="GO" id="GO:0042795">
    <property type="term" value="P:snRNA transcription by RNA polymerase II"/>
    <property type="evidence" value="ECO:0007669"/>
    <property type="project" value="TreeGrafter"/>
</dbReference>
<evidence type="ECO:0000259" key="5">
    <source>
        <dbReference type="PROSITE" id="PS50090"/>
    </source>
</evidence>
<sequence>MNRSRNLWSVEEDTTLRRLVESCEKGKVDWRVIASYLPGRNNKDCRKRWHYRVSATMNLGPWAQSEDELLKMGIHRHGTHWSRVAQVVGTRNGDQCFKRWNDVLDPAIDRSPWTRDEDRILLLAIGEYGRAWKMIVDTYFPGRTGLDAKNRHHFHNSLRHHYHPPYPPLGRQVSSFHTTNTSIYHPEIQRCIYIYMTNYLAVMMRPPNDLYPFLRVPPLHIGRRP</sequence>
<dbReference type="EMBL" id="DF933837">
    <property type="protein sequence ID" value="GAM40805.1"/>
    <property type="molecule type" value="Genomic_DNA"/>
</dbReference>
<keyword evidence="4" id="KW-0539">Nucleus</keyword>
<feature type="domain" description="HTH myb-type" evidence="6">
    <location>
        <begin position="1"/>
        <end position="57"/>
    </location>
</feature>
<dbReference type="InterPro" id="IPR009057">
    <property type="entry name" value="Homeodomain-like_sf"/>
</dbReference>
<evidence type="ECO:0000256" key="4">
    <source>
        <dbReference type="ARBA" id="ARBA00023242"/>
    </source>
</evidence>
<protein>
    <submittedName>
        <fullName evidence="7">DNA-binding protein</fullName>
    </submittedName>
</protein>
<evidence type="ECO:0000313" key="8">
    <source>
        <dbReference type="Proteomes" id="UP000053095"/>
    </source>
</evidence>
<dbReference type="GO" id="GO:0000978">
    <property type="term" value="F:RNA polymerase II cis-regulatory region sequence-specific DNA binding"/>
    <property type="evidence" value="ECO:0007669"/>
    <property type="project" value="TreeGrafter"/>
</dbReference>
<feature type="domain" description="Myb-like" evidence="5">
    <location>
        <begin position="1"/>
        <end position="53"/>
    </location>
</feature>
<dbReference type="GO" id="GO:0019185">
    <property type="term" value="C:snRNA-activating protein complex"/>
    <property type="evidence" value="ECO:0007669"/>
    <property type="project" value="TreeGrafter"/>
</dbReference>
<proteinExistence type="predicted"/>
<feature type="domain" description="Myb-like" evidence="5">
    <location>
        <begin position="105"/>
        <end position="151"/>
    </location>
</feature>
<feature type="domain" description="Myb-like" evidence="5">
    <location>
        <begin position="54"/>
        <end position="104"/>
    </location>
</feature>
<dbReference type="Proteomes" id="UP000053095">
    <property type="component" value="Unassembled WGS sequence"/>
</dbReference>
<comment type="caution">
    <text evidence="7">The sequence shown here is derived from an EMBL/GenBank/DDBJ whole genome shotgun (WGS) entry which is preliminary data.</text>
</comment>
<keyword evidence="3" id="KW-0804">Transcription</keyword>
<dbReference type="InterPro" id="IPR001005">
    <property type="entry name" value="SANT/Myb"/>
</dbReference>
<dbReference type="AlphaFoldDB" id="A0A6V8HH66"/>
<dbReference type="GO" id="GO:0042796">
    <property type="term" value="P:snRNA transcription by RNA polymerase III"/>
    <property type="evidence" value="ECO:0007669"/>
    <property type="project" value="TreeGrafter"/>
</dbReference>
<accession>A0A6V8HH66</accession>
<evidence type="ECO:0000259" key="6">
    <source>
        <dbReference type="PROSITE" id="PS51294"/>
    </source>
</evidence>
<keyword evidence="1" id="KW-0805">Transcription regulation</keyword>
<feature type="domain" description="HTH myb-type" evidence="6">
    <location>
        <begin position="60"/>
        <end position="108"/>
    </location>
</feature>
<dbReference type="PANTHER" id="PTHR46621:SF1">
    <property type="entry name" value="SNRNA-ACTIVATING PROTEIN COMPLEX SUBUNIT 4"/>
    <property type="match status" value="1"/>
</dbReference>
<keyword evidence="2 7" id="KW-0238">DNA-binding</keyword>
<gene>
    <name evidence="7" type="ORF">TCE0_041f13435</name>
</gene>
<reference evidence="8" key="1">
    <citation type="journal article" date="2015" name="Genome Announc.">
        <title>Draft genome sequence of Talaromyces cellulolyticus strain Y-94, a source of lignocellulosic biomass-degrading enzymes.</title>
        <authorList>
            <person name="Fujii T."/>
            <person name="Koike H."/>
            <person name="Sawayama S."/>
            <person name="Yano S."/>
            <person name="Inoue H."/>
        </authorList>
    </citation>
    <scope>NUCLEOTIDE SEQUENCE [LARGE SCALE GENOMIC DNA]</scope>
    <source>
        <strain evidence="8">Y-94</strain>
    </source>
</reference>
<evidence type="ECO:0000256" key="1">
    <source>
        <dbReference type="ARBA" id="ARBA00023015"/>
    </source>
</evidence>
<dbReference type="InterPro" id="IPR017930">
    <property type="entry name" value="Myb_dom"/>
</dbReference>
<organism evidence="7 8">
    <name type="scientific">Talaromyces pinophilus</name>
    <name type="common">Penicillium pinophilum</name>
    <dbReference type="NCBI Taxonomy" id="128442"/>
    <lineage>
        <taxon>Eukaryota</taxon>
        <taxon>Fungi</taxon>
        <taxon>Dikarya</taxon>
        <taxon>Ascomycota</taxon>
        <taxon>Pezizomycotina</taxon>
        <taxon>Eurotiomycetes</taxon>
        <taxon>Eurotiomycetidae</taxon>
        <taxon>Eurotiales</taxon>
        <taxon>Trichocomaceae</taxon>
        <taxon>Talaromyces</taxon>
        <taxon>Talaromyces sect. Talaromyces</taxon>
    </lineage>
</organism>
<evidence type="ECO:0000313" key="7">
    <source>
        <dbReference type="EMBL" id="GAM40805.1"/>
    </source>
</evidence>
<name>A0A6V8HH66_TALPI</name>
<evidence type="ECO:0000256" key="3">
    <source>
        <dbReference type="ARBA" id="ARBA00023163"/>
    </source>
</evidence>
<dbReference type="Gene3D" id="1.10.10.60">
    <property type="entry name" value="Homeodomain-like"/>
    <property type="match status" value="3"/>
</dbReference>
<dbReference type="PROSITE" id="PS50090">
    <property type="entry name" value="MYB_LIKE"/>
    <property type="match status" value="3"/>
</dbReference>
<dbReference type="InterPro" id="IPR051575">
    <property type="entry name" value="Myb-like_DNA-bd"/>
</dbReference>
<dbReference type="Pfam" id="PF00249">
    <property type="entry name" value="Myb_DNA-binding"/>
    <property type="match status" value="1"/>
</dbReference>
<dbReference type="PANTHER" id="PTHR46621">
    <property type="entry name" value="SNRNA-ACTIVATING PROTEIN COMPLEX SUBUNIT 4"/>
    <property type="match status" value="1"/>
</dbReference>
<dbReference type="Pfam" id="PF13921">
    <property type="entry name" value="Myb_DNA-bind_6"/>
    <property type="match status" value="1"/>
</dbReference>
<dbReference type="GO" id="GO:0001006">
    <property type="term" value="F:RNA polymerase III type 3 promoter sequence-specific DNA binding"/>
    <property type="evidence" value="ECO:0007669"/>
    <property type="project" value="TreeGrafter"/>
</dbReference>
<feature type="domain" description="HTH myb-type" evidence="6">
    <location>
        <begin position="110"/>
        <end position="160"/>
    </location>
</feature>
<evidence type="ECO:0000256" key="2">
    <source>
        <dbReference type="ARBA" id="ARBA00023125"/>
    </source>
</evidence>
<keyword evidence="8" id="KW-1185">Reference proteome</keyword>
<dbReference type="SUPFAM" id="SSF46689">
    <property type="entry name" value="Homeodomain-like"/>
    <property type="match status" value="2"/>
</dbReference>
<dbReference type="CDD" id="cd00167">
    <property type="entry name" value="SANT"/>
    <property type="match status" value="3"/>
</dbReference>
<dbReference type="PROSITE" id="PS51294">
    <property type="entry name" value="HTH_MYB"/>
    <property type="match status" value="3"/>
</dbReference>
<dbReference type="SMART" id="SM00717">
    <property type="entry name" value="SANT"/>
    <property type="match status" value="3"/>
</dbReference>